<dbReference type="AlphaFoldDB" id="U6RDI2"/>
<dbReference type="OrthoDB" id="9790710at2"/>
<sequence>MNKTIRQDWCNRKKSFFITTTIPATLGFFRGQCSALNELYDVCAVSSPDKRLTAFAEQEGIRCTALKMEREISLFSDLLSLLKWIFLLSRERPYIVHANTPKASLLAMVAAWITFRPIRIYMCHGLRYQGCMGMKRKLLMTMERISCFCANRVICVSNGVREQLAEDGICSLNKSKVILHGSANGIDTEWFNPDIVDESAVRMQYGIGNEDWTCLFIGRMVRDKGVVEMVNTVVRLHKEGFPVKLLLVGGREDNLDALPDYTEQLIKESDYIVECGKQKDVRPFIKASKLLLLPSYREGFGQVLVEANSLGVPVVASRIVGCKNVVSEGVNGLLCNPRDEKSLYECVSRLLDDKKFYLSIKEQCRAYAIDRFDHPKVLKAYMEYYRSFTTLAYKK</sequence>
<keyword evidence="3" id="KW-1185">Reference proteome</keyword>
<dbReference type="GO" id="GO:0016757">
    <property type="term" value="F:glycosyltransferase activity"/>
    <property type="evidence" value="ECO:0007669"/>
    <property type="project" value="UniProtKB-ARBA"/>
</dbReference>
<dbReference type="STRING" id="1121098.HMPREF1534_02087"/>
<name>U6RDI2_9BACT</name>
<dbReference type="PATRIC" id="fig|1121098.3.peg.2120"/>
<dbReference type="PANTHER" id="PTHR12526:SF630">
    <property type="entry name" value="GLYCOSYLTRANSFERASE"/>
    <property type="match status" value="1"/>
</dbReference>
<dbReference type="Pfam" id="PF13692">
    <property type="entry name" value="Glyco_trans_1_4"/>
    <property type="match status" value="1"/>
</dbReference>
<dbReference type="GeneID" id="60061965"/>
<evidence type="ECO:0000313" key="2">
    <source>
        <dbReference type="EMBL" id="EOA54694.1"/>
    </source>
</evidence>
<comment type="caution">
    <text evidence="2">The sequence shown here is derived from an EMBL/GenBank/DDBJ whole genome shotgun (WGS) entry which is preliminary data.</text>
</comment>
<dbReference type="EMBL" id="AQHY01000025">
    <property type="protein sequence ID" value="EOA54694.1"/>
    <property type="molecule type" value="Genomic_DNA"/>
</dbReference>
<reference evidence="2 3" key="1">
    <citation type="submission" date="2013-04" db="EMBL/GenBank/DDBJ databases">
        <title>The Genome Sequence of Bacteroides massiliensis DSM 17679.</title>
        <authorList>
            <consortium name="The Broad Institute Genomics Platform"/>
            <person name="Earl A."/>
            <person name="Ward D."/>
            <person name="Feldgarden M."/>
            <person name="Gevers D."/>
            <person name="Martens E."/>
            <person name="Fenner L."/>
            <person name="Roux V."/>
            <person name="Mallet M.N."/>
            <person name="Raoult D."/>
            <person name="Walker B."/>
            <person name="Young S."/>
            <person name="Zeng Q."/>
            <person name="Gargeya S."/>
            <person name="Fitzgerald M."/>
            <person name="Haas B."/>
            <person name="Abouelleil A."/>
            <person name="Allen A.W."/>
            <person name="Alvarado L."/>
            <person name="Arachchi H.M."/>
            <person name="Berlin A.M."/>
            <person name="Chapman S.B."/>
            <person name="Gainer-Dewar J."/>
            <person name="Goldberg J."/>
            <person name="Griggs A."/>
            <person name="Gujja S."/>
            <person name="Hansen M."/>
            <person name="Howarth C."/>
            <person name="Imamovic A."/>
            <person name="Ireland A."/>
            <person name="Larimer J."/>
            <person name="McCowan C."/>
            <person name="Murphy C."/>
            <person name="Pearson M."/>
            <person name="Poon T.W."/>
            <person name="Priest M."/>
            <person name="Roberts A."/>
            <person name="Saif S."/>
            <person name="Shea T."/>
            <person name="Sisk P."/>
            <person name="Sykes S."/>
            <person name="Wortman J."/>
            <person name="Nusbaum C."/>
            <person name="Birren B."/>
        </authorList>
    </citation>
    <scope>NUCLEOTIDE SEQUENCE [LARGE SCALE GENOMIC DNA]</scope>
    <source>
        <strain evidence="3">B84634 / Timone 84634 / DSM 17679 / JCM 13223</strain>
    </source>
</reference>
<dbReference type="eggNOG" id="COG0438">
    <property type="taxonomic scope" value="Bacteria"/>
</dbReference>
<proteinExistence type="predicted"/>
<protein>
    <recommendedName>
        <fullName evidence="1">Glycosyltransferase subfamily 4-like N-terminal domain-containing protein</fullName>
    </recommendedName>
</protein>
<evidence type="ECO:0000313" key="3">
    <source>
        <dbReference type="Proteomes" id="UP000017831"/>
    </source>
</evidence>
<dbReference type="Gene3D" id="3.40.50.2000">
    <property type="entry name" value="Glycogen Phosphorylase B"/>
    <property type="match status" value="2"/>
</dbReference>
<dbReference type="SUPFAM" id="SSF53756">
    <property type="entry name" value="UDP-Glycosyltransferase/glycogen phosphorylase"/>
    <property type="match status" value="1"/>
</dbReference>
<dbReference type="HOGENOM" id="CLU_009583_8_0_10"/>
<dbReference type="Proteomes" id="UP000017831">
    <property type="component" value="Unassembled WGS sequence"/>
</dbReference>
<dbReference type="PANTHER" id="PTHR12526">
    <property type="entry name" value="GLYCOSYLTRANSFERASE"/>
    <property type="match status" value="1"/>
</dbReference>
<dbReference type="InterPro" id="IPR028098">
    <property type="entry name" value="Glyco_trans_4-like_N"/>
</dbReference>
<gene>
    <name evidence="2" type="ORF">HMPREF1534_02087</name>
</gene>
<evidence type="ECO:0000259" key="1">
    <source>
        <dbReference type="Pfam" id="PF13439"/>
    </source>
</evidence>
<dbReference type="Pfam" id="PF13439">
    <property type="entry name" value="Glyco_transf_4"/>
    <property type="match status" value="1"/>
</dbReference>
<organism evidence="2 3">
    <name type="scientific">Phocaeicola massiliensis B84634 = Timone 84634 = DSM 17679 = JCM 13223</name>
    <dbReference type="NCBI Taxonomy" id="1121098"/>
    <lineage>
        <taxon>Bacteria</taxon>
        <taxon>Pseudomonadati</taxon>
        <taxon>Bacteroidota</taxon>
        <taxon>Bacteroidia</taxon>
        <taxon>Bacteroidales</taxon>
        <taxon>Bacteroidaceae</taxon>
        <taxon>Phocaeicola</taxon>
    </lineage>
</organism>
<feature type="domain" description="Glycosyltransferase subfamily 4-like N-terminal" evidence="1">
    <location>
        <begin position="40"/>
        <end position="180"/>
    </location>
</feature>
<accession>U6RDI2</accession>
<dbReference type="RefSeq" id="WP_005940593.1">
    <property type="nucleotide sequence ID" value="NZ_KB890342.1"/>
</dbReference>